<protein>
    <recommendedName>
        <fullName evidence="6">Ribosomal protein/NADH dehydrogenase domain-containing protein</fullName>
    </recommendedName>
</protein>
<feature type="domain" description="Ribosomal protein/NADH dehydrogenase" evidence="6">
    <location>
        <begin position="30"/>
        <end position="123"/>
    </location>
</feature>
<dbReference type="PANTHER" id="PTHR13274">
    <property type="entry name" value="MITOCHONDRIAL RIBOSOMAL PROTEIN S25"/>
    <property type="match status" value="1"/>
</dbReference>
<gene>
    <name evidence="7" type="ORF">FGG08_001076</name>
</gene>
<evidence type="ECO:0000256" key="1">
    <source>
        <dbReference type="ARBA" id="ARBA00004173"/>
    </source>
</evidence>
<organism evidence="7 8">
    <name type="scientific">Glutinoglossum americanum</name>
    <dbReference type="NCBI Taxonomy" id="1670608"/>
    <lineage>
        <taxon>Eukaryota</taxon>
        <taxon>Fungi</taxon>
        <taxon>Dikarya</taxon>
        <taxon>Ascomycota</taxon>
        <taxon>Pezizomycotina</taxon>
        <taxon>Geoglossomycetes</taxon>
        <taxon>Geoglossales</taxon>
        <taxon>Geoglossaceae</taxon>
        <taxon>Glutinoglossum</taxon>
    </lineage>
</organism>
<dbReference type="InterPro" id="IPR040049">
    <property type="entry name" value="Ribosomal_mS25/mL61"/>
</dbReference>
<evidence type="ECO:0000313" key="7">
    <source>
        <dbReference type="EMBL" id="KAH0544847.1"/>
    </source>
</evidence>
<evidence type="ECO:0000256" key="2">
    <source>
        <dbReference type="ARBA" id="ARBA00022980"/>
    </source>
</evidence>
<dbReference type="SMART" id="SM00916">
    <property type="entry name" value="L51_S25_CI-B8"/>
    <property type="match status" value="1"/>
</dbReference>
<dbReference type="GO" id="GO:1990904">
    <property type="term" value="C:ribonucleoprotein complex"/>
    <property type="evidence" value="ECO:0007669"/>
    <property type="project" value="UniProtKB-KW"/>
</dbReference>
<dbReference type="Pfam" id="PF05047">
    <property type="entry name" value="L51_S25_CI-B8"/>
    <property type="match status" value="1"/>
</dbReference>
<evidence type="ECO:0000256" key="3">
    <source>
        <dbReference type="ARBA" id="ARBA00023128"/>
    </source>
</evidence>
<dbReference type="PANTHER" id="PTHR13274:SF2">
    <property type="entry name" value="SMALL RIBOSOMAL SUBUNIT PROTEIN MS25"/>
    <property type="match status" value="1"/>
</dbReference>
<dbReference type="GO" id="GO:0005739">
    <property type="term" value="C:mitochondrion"/>
    <property type="evidence" value="ECO:0007669"/>
    <property type="project" value="UniProtKB-SubCell"/>
</dbReference>
<keyword evidence="3" id="KW-0496">Mitochondrion</keyword>
<dbReference type="OrthoDB" id="1696305at2759"/>
<comment type="caution">
    <text evidence="7">The sequence shown here is derived from an EMBL/GenBank/DDBJ whole genome shotgun (WGS) entry which is preliminary data.</text>
</comment>
<accession>A0A9P8I915</accession>
<evidence type="ECO:0000313" key="8">
    <source>
        <dbReference type="Proteomes" id="UP000698800"/>
    </source>
</evidence>
<evidence type="ECO:0000256" key="5">
    <source>
        <dbReference type="SAM" id="MobiDB-lite"/>
    </source>
</evidence>
<keyword evidence="4" id="KW-0687">Ribonucleoprotein</keyword>
<dbReference type="AlphaFoldDB" id="A0A9P8I915"/>
<dbReference type="SUPFAM" id="SSF52833">
    <property type="entry name" value="Thioredoxin-like"/>
    <property type="match status" value="1"/>
</dbReference>
<dbReference type="GO" id="GO:0003735">
    <property type="term" value="F:structural constituent of ribosome"/>
    <property type="evidence" value="ECO:0007669"/>
    <property type="project" value="InterPro"/>
</dbReference>
<dbReference type="InterPro" id="IPR007741">
    <property type="entry name" value="Ribosomal_mL43/mS25/NADH_DH"/>
</dbReference>
<evidence type="ECO:0000256" key="4">
    <source>
        <dbReference type="ARBA" id="ARBA00023274"/>
    </source>
</evidence>
<keyword evidence="2" id="KW-0689">Ribosomal protein</keyword>
<dbReference type="GO" id="GO:0005840">
    <property type="term" value="C:ribosome"/>
    <property type="evidence" value="ECO:0007669"/>
    <property type="project" value="UniProtKB-KW"/>
</dbReference>
<comment type="subcellular location">
    <subcellularLocation>
        <location evidence="1">Mitochondrion</location>
    </subcellularLocation>
</comment>
<feature type="region of interest" description="Disordered" evidence="5">
    <location>
        <begin position="143"/>
        <end position="177"/>
    </location>
</feature>
<proteinExistence type="predicted"/>
<keyword evidence="8" id="KW-1185">Reference proteome</keyword>
<reference evidence="7" key="1">
    <citation type="submission" date="2021-03" db="EMBL/GenBank/DDBJ databases">
        <title>Comparative genomics and phylogenomic investigation of the class Geoglossomycetes provide insights into ecological specialization and systematics.</title>
        <authorList>
            <person name="Melie T."/>
            <person name="Pirro S."/>
            <person name="Miller A.N."/>
            <person name="Quandt A."/>
        </authorList>
    </citation>
    <scope>NUCLEOTIDE SEQUENCE</scope>
    <source>
        <strain evidence="7">GBOQ0MN5Z8</strain>
    </source>
</reference>
<dbReference type="EMBL" id="JAGHQL010000013">
    <property type="protein sequence ID" value="KAH0544847.1"/>
    <property type="molecule type" value="Genomic_DNA"/>
</dbReference>
<feature type="compositionally biased region" description="Basic and acidic residues" evidence="5">
    <location>
        <begin position="143"/>
        <end position="170"/>
    </location>
</feature>
<name>A0A9P8I915_9PEZI</name>
<evidence type="ECO:0000259" key="6">
    <source>
        <dbReference type="SMART" id="SM00916"/>
    </source>
</evidence>
<dbReference type="InterPro" id="IPR036249">
    <property type="entry name" value="Thioredoxin-like_sf"/>
</dbReference>
<dbReference type="Proteomes" id="UP000698800">
    <property type="component" value="Unassembled WGS sequence"/>
</dbReference>
<sequence>MVSLLGIRIGPGAAILPKDVKRIHMEFAVKQNDGHLGPRKFWREHLPRLKYHNPAVAMTVSQTTDQSGPATMTIFYTSSSTITVPSTSTLPNNAPQERTVSIDMKHIPASEILSRLSRLTGLETIRATPEEEAMLQNMEEDAKVRQADAKRSVIQQEQRRREADMLRQAKGEMVGQA</sequence>